<organism evidence="3 4">
    <name type="scientific">Meloidogyne enterolobii</name>
    <name type="common">Root-knot nematode worm</name>
    <name type="synonym">Meloidogyne mayaguensis</name>
    <dbReference type="NCBI Taxonomy" id="390850"/>
    <lineage>
        <taxon>Eukaryota</taxon>
        <taxon>Metazoa</taxon>
        <taxon>Ecdysozoa</taxon>
        <taxon>Nematoda</taxon>
        <taxon>Chromadorea</taxon>
        <taxon>Rhabditida</taxon>
        <taxon>Tylenchina</taxon>
        <taxon>Tylenchomorpha</taxon>
        <taxon>Tylenchoidea</taxon>
        <taxon>Meloidogynidae</taxon>
        <taxon>Meloidogyninae</taxon>
        <taxon>Meloidogyne</taxon>
    </lineage>
</organism>
<proteinExistence type="predicted"/>
<gene>
    <name evidence="3" type="ORF">MENT_LOCUS52886</name>
</gene>
<evidence type="ECO:0000256" key="2">
    <source>
        <dbReference type="SAM" id="MobiDB-lite"/>
    </source>
</evidence>
<evidence type="ECO:0000313" key="4">
    <source>
        <dbReference type="Proteomes" id="UP000580250"/>
    </source>
</evidence>
<protein>
    <submittedName>
        <fullName evidence="3">Uncharacterized protein</fullName>
    </submittedName>
</protein>
<evidence type="ECO:0000313" key="3">
    <source>
        <dbReference type="EMBL" id="CAD2199497.1"/>
    </source>
</evidence>
<comment type="caution">
    <text evidence="3">The sequence shown here is derived from an EMBL/GenBank/DDBJ whole genome shotgun (WGS) entry which is preliminary data.</text>
</comment>
<evidence type="ECO:0000256" key="1">
    <source>
        <dbReference type="SAM" id="Coils"/>
    </source>
</evidence>
<feature type="region of interest" description="Disordered" evidence="2">
    <location>
        <begin position="244"/>
        <end position="270"/>
    </location>
</feature>
<dbReference type="EMBL" id="CAJEWN010001704">
    <property type="protein sequence ID" value="CAD2199497.1"/>
    <property type="molecule type" value="Genomic_DNA"/>
</dbReference>
<feature type="compositionally biased region" description="Basic and acidic residues" evidence="2">
    <location>
        <begin position="261"/>
        <end position="270"/>
    </location>
</feature>
<name>A0A6V7XKW5_MELEN</name>
<keyword evidence="1" id="KW-0175">Coiled coil</keyword>
<dbReference type="AlphaFoldDB" id="A0A6V7XKW5"/>
<sequence length="382" mass="45054">MAKKLILVPEEIYRGLTSNNYGDPNLDFTKRAVEKAKSKKENLSAKNIHYNQELRRYLKLRNESENKPVRVEMVANPKGAIMNRDVIRPATNITDDNDDLWMSDDFSYSAYPQEPPALSYNIVPPLSNSSIEQAPESRRRNLLRDGISPTPPTHRQKFKRKIEEDDYGQNKRRHLINHKNEARNEYVKLSEKARNRMQKLERKKMLKNWRIPYTPEYNTNPPVDSNIPPSPPSQILLTIPEGIDAPLVSDPPPTRQITKRGQSEEFERSKRWKRGFNEHEEAKLKREQKRREYLQRKINIREQRVPIDQSALAKYRKEDDIQRRLKLKRKWEGPDESPLIALKRVKPVSKQQSAKAGREWMLRLIKAKRKEAGIKRFKPTLW</sequence>
<feature type="coiled-coil region" evidence="1">
    <location>
        <begin position="26"/>
        <end position="53"/>
    </location>
</feature>
<dbReference type="Proteomes" id="UP000580250">
    <property type="component" value="Unassembled WGS sequence"/>
</dbReference>
<feature type="coiled-coil region" evidence="1">
    <location>
        <begin position="172"/>
        <end position="203"/>
    </location>
</feature>
<accession>A0A6V7XKW5</accession>
<reference evidence="3 4" key="1">
    <citation type="submission" date="2020-08" db="EMBL/GenBank/DDBJ databases">
        <authorList>
            <person name="Koutsovoulos G."/>
            <person name="Danchin GJ E."/>
        </authorList>
    </citation>
    <scope>NUCLEOTIDE SEQUENCE [LARGE SCALE GENOMIC DNA]</scope>
</reference>